<accession>A0A1A7BET3</accession>
<feature type="transmembrane region" description="Helical" evidence="1">
    <location>
        <begin position="6"/>
        <end position="26"/>
    </location>
</feature>
<sequence length="61" mass="6860">MSLPFGMGIFGLVVCAVFLFTAIRELRRNRPGHLRNAAMIHLAMVSMFVPFCLYIIAAYDP</sequence>
<dbReference type="RefSeq" id="WP_143736681.1">
    <property type="nucleotide sequence ID" value="NZ_LZYB01000003.1"/>
</dbReference>
<gene>
    <name evidence="2" type="ORF">I603_1402</name>
</gene>
<dbReference type="Proteomes" id="UP000092484">
    <property type="component" value="Unassembled WGS sequence"/>
</dbReference>
<evidence type="ECO:0000313" key="3">
    <source>
        <dbReference type="Proteomes" id="UP000092484"/>
    </source>
</evidence>
<keyword evidence="1" id="KW-0472">Membrane</keyword>
<evidence type="ECO:0000313" key="2">
    <source>
        <dbReference type="EMBL" id="OBV10994.1"/>
    </source>
</evidence>
<keyword evidence="3" id="KW-1185">Reference proteome</keyword>
<keyword evidence="1" id="KW-0812">Transmembrane</keyword>
<reference evidence="2 3" key="1">
    <citation type="submission" date="2016-06" db="EMBL/GenBank/DDBJ databases">
        <title>Genome sequence of Porphyrobacter dokdonensis DSW-74.</title>
        <authorList>
            <person name="Kim J.F."/>
            <person name="Song J.Y."/>
        </authorList>
    </citation>
    <scope>NUCLEOTIDE SEQUENCE [LARGE SCALE GENOMIC DNA]</scope>
    <source>
        <strain evidence="2 3">DSW-74</strain>
    </source>
</reference>
<dbReference type="EMBL" id="LZYB01000003">
    <property type="protein sequence ID" value="OBV10994.1"/>
    <property type="molecule type" value="Genomic_DNA"/>
</dbReference>
<proteinExistence type="predicted"/>
<evidence type="ECO:0000256" key="1">
    <source>
        <dbReference type="SAM" id="Phobius"/>
    </source>
</evidence>
<dbReference type="AlphaFoldDB" id="A0A1A7BET3"/>
<keyword evidence="1" id="KW-1133">Transmembrane helix</keyword>
<dbReference type="STRING" id="1300349.I603_1402"/>
<feature type="transmembrane region" description="Helical" evidence="1">
    <location>
        <begin position="38"/>
        <end position="59"/>
    </location>
</feature>
<comment type="caution">
    <text evidence="2">The sequence shown here is derived from an EMBL/GenBank/DDBJ whole genome shotgun (WGS) entry which is preliminary data.</text>
</comment>
<organism evidence="2 3">
    <name type="scientific">Erythrobacter dokdonensis DSW-74</name>
    <dbReference type="NCBI Taxonomy" id="1300349"/>
    <lineage>
        <taxon>Bacteria</taxon>
        <taxon>Pseudomonadati</taxon>
        <taxon>Pseudomonadota</taxon>
        <taxon>Alphaproteobacteria</taxon>
        <taxon>Sphingomonadales</taxon>
        <taxon>Erythrobacteraceae</taxon>
        <taxon>Erythrobacter/Porphyrobacter group</taxon>
        <taxon>Erythrobacter</taxon>
    </lineage>
</organism>
<name>A0A1A7BET3_9SPHN</name>
<protein>
    <submittedName>
        <fullName evidence="2">Uncharacterized protein</fullName>
    </submittedName>
</protein>